<dbReference type="PANTHER" id="PTHR31694:SF12">
    <property type="entry name" value="DESICCATION-LIKE PROTEIN"/>
    <property type="match status" value="1"/>
</dbReference>
<dbReference type="OrthoDB" id="1001765at2759"/>
<dbReference type="EMBL" id="PGOL01000308">
    <property type="protein sequence ID" value="PKI72811.1"/>
    <property type="molecule type" value="Genomic_DNA"/>
</dbReference>
<dbReference type="InterPro" id="IPR052965">
    <property type="entry name" value="Pigment-catalase-like"/>
</dbReference>
<dbReference type="Proteomes" id="UP000233551">
    <property type="component" value="Unassembled WGS sequence"/>
</dbReference>
<dbReference type="AlphaFoldDB" id="A0A2I0KWI0"/>
<evidence type="ECO:0000313" key="2">
    <source>
        <dbReference type="Proteomes" id="UP000233551"/>
    </source>
</evidence>
<gene>
    <name evidence="1" type="ORF">CRG98_006791</name>
</gene>
<organism evidence="1 2">
    <name type="scientific">Punica granatum</name>
    <name type="common">Pomegranate</name>
    <dbReference type="NCBI Taxonomy" id="22663"/>
    <lineage>
        <taxon>Eukaryota</taxon>
        <taxon>Viridiplantae</taxon>
        <taxon>Streptophyta</taxon>
        <taxon>Embryophyta</taxon>
        <taxon>Tracheophyta</taxon>
        <taxon>Spermatophyta</taxon>
        <taxon>Magnoliopsida</taxon>
        <taxon>eudicotyledons</taxon>
        <taxon>Gunneridae</taxon>
        <taxon>Pentapetalae</taxon>
        <taxon>rosids</taxon>
        <taxon>malvids</taxon>
        <taxon>Myrtales</taxon>
        <taxon>Lythraceae</taxon>
        <taxon>Punica</taxon>
    </lineage>
</organism>
<sequence length="309" mass="33166">MGLSTMSGSIFLLIIFFILPRCHCLELTLGCASKSELPSGDVDLLEFPLNLEYLEAEFFLYGSLGYGLDKVSPNLTMGGPPPVGAKKAKLDSFTRDVILQFALQEVGHLRAIKNTVKGFPRPLLNLSAASFATIMDSAFGRPLNPPFDPYANSLNYLLASYVIPYVGLTGYVGANAKLQAADSKRLVAGLLGVESGQDAVLRGLLYERVSMEVKPYGISVAEFTNKISDLRNKLGKMGLKDEGLLVPSVQGAEGKIRGNILAGDSYSVSFERTPEEILRIVYGGGSESSPGGFYPQGAKGRIAMSHLSN</sequence>
<dbReference type="GeneID" id="116200983"/>
<dbReference type="PANTHER" id="PTHR31694">
    <property type="entry name" value="DESICCATION-LIKE PROTEIN"/>
    <property type="match status" value="1"/>
</dbReference>
<comment type="caution">
    <text evidence="1">The sequence shown here is derived from an EMBL/GenBank/DDBJ whole genome shotgun (WGS) entry which is preliminary data.</text>
</comment>
<name>A0A2I0KWI0_PUNGR</name>
<protein>
    <submittedName>
        <fullName evidence="1">Uncharacterized protein</fullName>
    </submittedName>
</protein>
<evidence type="ECO:0000313" key="1">
    <source>
        <dbReference type="EMBL" id="PKI72811.1"/>
    </source>
</evidence>
<dbReference type="Pfam" id="PF13668">
    <property type="entry name" value="Ferritin_2"/>
    <property type="match status" value="1"/>
</dbReference>
<accession>A0A2I0KWI0</accession>
<keyword evidence="2" id="KW-1185">Reference proteome</keyword>
<reference evidence="1 2" key="1">
    <citation type="submission" date="2017-11" db="EMBL/GenBank/DDBJ databases">
        <title>De-novo sequencing of pomegranate (Punica granatum L.) genome.</title>
        <authorList>
            <person name="Akparov Z."/>
            <person name="Amiraslanov A."/>
            <person name="Hajiyeva S."/>
            <person name="Abbasov M."/>
            <person name="Kaur K."/>
            <person name="Hamwieh A."/>
            <person name="Solovyev V."/>
            <person name="Salamov A."/>
            <person name="Braich B."/>
            <person name="Kosarev P."/>
            <person name="Mahmoud A."/>
            <person name="Hajiyev E."/>
            <person name="Babayeva S."/>
            <person name="Izzatullayeva V."/>
            <person name="Mammadov A."/>
            <person name="Mammadov A."/>
            <person name="Sharifova S."/>
            <person name="Ojaghi J."/>
            <person name="Eynullazada K."/>
            <person name="Bayramov B."/>
            <person name="Abdulazimova A."/>
            <person name="Shahmuradov I."/>
        </authorList>
    </citation>
    <scope>NUCLEOTIDE SEQUENCE [LARGE SCALE GENOMIC DNA]</scope>
    <source>
        <strain evidence="2">cv. AG2017</strain>
        <tissue evidence="1">Leaf</tissue>
    </source>
</reference>
<dbReference type="STRING" id="22663.A0A2I0KWI0"/>
<proteinExistence type="predicted"/>